<comment type="caution">
    <text evidence="1">The sequence shown here is derived from an EMBL/GenBank/DDBJ whole genome shotgun (WGS) entry which is preliminary data.</text>
</comment>
<sequence>MKHTVRCTEITLRLTESRQKVFSARAVRDRTDLLLAQHAERDRRNLRRCSSRSTETMLDWQPSGSAARRQGSSRRSAAAPASSGSVVPGSQRSLLSDPDEDEFGAADEPASPPLPPPLPRAPPPYERQQQQQQQMPDCVIVSSRTMDRFLPSFGQASAP</sequence>
<accession>A0ACB7RUH0</accession>
<gene>
    <name evidence="1" type="ORF">HPB50_013080</name>
</gene>
<proteinExistence type="predicted"/>
<protein>
    <submittedName>
        <fullName evidence="1">Uncharacterized protein</fullName>
    </submittedName>
</protein>
<dbReference type="EMBL" id="CM023488">
    <property type="protein sequence ID" value="KAH6924159.1"/>
    <property type="molecule type" value="Genomic_DNA"/>
</dbReference>
<evidence type="ECO:0000313" key="1">
    <source>
        <dbReference type="EMBL" id="KAH6924159.1"/>
    </source>
</evidence>
<reference evidence="1" key="1">
    <citation type="submission" date="2020-05" db="EMBL/GenBank/DDBJ databases">
        <title>Large-scale comparative analyses of tick genomes elucidate their genetic diversity and vector capacities.</title>
        <authorList>
            <person name="Jia N."/>
            <person name="Wang J."/>
            <person name="Shi W."/>
            <person name="Du L."/>
            <person name="Sun Y."/>
            <person name="Zhan W."/>
            <person name="Jiang J."/>
            <person name="Wang Q."/>
            <person name="Zhang B."/>
            <person name="Ji P."/>
            <person name="Sakyi L.B."/>
            <person name="Cui X."/>
            <person name="Yuan T."/>
            <person name="Jiang B."/>
            <person name="Yang W."/>
            <person name="Lam T.T.-Y."/>
            <person name="Chang Q."/>
            <person name="Ding S."/>
            <person name="Wang X."/>
            <person name="Zhu J."/>
            <person name="Ruan X."/>
            <person name="Zhao L."/>
            <person name="Wei J."/>
            <person name="Que T."/>
            <person name="Du C."/>
            <person name="Cheng J."/>
            <person name="Dai P."/>
            <person name="Han X."/>
            <person name="Huang E."/>
            <person name="Gao Y."/>
            <person name="Liu J."/>
            <person name="Shao H."/>
            <person name="Ye R."/>
            <person name="Li L."/>
            <person name="Wei W."/>
            <person name="Wang X."/>
            <person name="Wang C."/>
            <person name="Yang T."/>
            <person name="Huo Q."/>
            <person name="Li W."/>
            <person name="Guo W."/>
            <person name="Chen H."/>
            <person name="Zhou L."/>
            <person name="Ni X."/>
            <person name="Tian J."/>
            <person name="Zhou Y."/>
            <person name="Sheng Y."/>
            <person name="Liu T."/>
            <person name="Pan Y."/>
            <person name="Xia L."/>
            <person name="Li J."/>
            <person name="Zhao F."/>
            <person name="Cao W."/>
        </authorList>
    </citation>
    <scope>NUCLEOTIDE SEQUENCE</scope>
    <source>
        <strain evidence="1">Hyas-2018</strain>
    </source>
</reference>
<evidence type="ECO:0000313" key="2">
    <source>
        <dbReference type="Proteomes" id="UP000821845"/>
    </source>
</evidence>
<dbReference type="Proteomes" id="UP000821845">
    <property type="component" value="Chromosome 8"/>
</dbReference>
<name>A0ACB7RUH0_HYAAI</name>
<organism evidence="1 2">
    <name type="scientific">Hyalomma asiaticum</name>
    <name type="common">Tick</name>
    <dbReference type="NCBI Taxonomy" id="266040"/>
    <lineage>
        <taxon>Eukaryota</taxon>
        <taxon>Metazoa</taxon>
        <taxon>Ecdysozoa</taxon>
        <taxon>Arthropoda</taxon>
        <taxon>Chelicerata</taxon>
        <taxon>Arachnida</taxon>
        <taxon>Acari</taxon>
        <taxon>Parasitiformes</taxon>
        <taxon>Ixodida</taxon>
        <taxon>Ixodoidea</taxon>
        <taxon>Ixodidae</taxon>
        <taxon>Hyalomminae</taxon>
        <taxon>Hyalomma</taxon>
    </lineage>
</organism>
<keyword evidence="2" id="KW-1185">Reference proteome</keyword>